<keyword evidence="2" id="KW-0808">Transferase</keyword>
<sequence>MPADYRPLKAPEFFAEGTGNSHWLITSPVGKLVWRQFGQAPGVDHQRETKLLTCLQNKAWVPRLLLVAGDLGVLMRLAEGEHPKTNELSNTARQRLITLALELWQNPCPIAPQNYPQLLNSYWQLAGSKTDNRPLLEQLVYESLRWPTSCYRLTHHDLHAGNLLLNNDRWILLDWEYAALGNPWLDAVSLDRFMHLTADEKAQLEAALPPLAVYTNPWRSLGRWLTDLDSLWQKALKTS</sequence>
<evidence type="ECO:0000313" key="3">
    <source>
        <dbReference type="Proteomes" id="UP001156682"/>
    </source>
</evidence>
<organism evidence="2 3">
    <name type="scientific">Marinospirillum insulare</name>
    <dbReference type="NCBI Taxonomy" id="217169"/>
    <lineage>
        <taxon>Bacteria</taxon>
        <taxon>Pseudomonadati</taxon>
        <taxon>Pseudomonadota</taxon>
        <taxon>Gammaproteobacteria</taxon>
        <taxon>Oceanospirillales</taxon>
        <taxon>Oceanospirillaceae</taxon>
        <taxon>Marinospirillum</taxon>
    </lineage>
</organism>
<dbReference type="EMBL" id="BSOR01000001">
    <property type="protein sequence ID" value="GLR62643.1"/>
    <property type="molecule type" value="Genomic_DNA"/>
</dbReference>
<name>A0ABQ5ZXC2_9GAMM</name>
<gene>
    <name evidence="2" type="primary">thiK</name>
    <name evidence="2" type="ORF">GCM10007878_00780</name>
</gene>
<evidence type="ECO:0000259" key="1">
    <source>
        <dbReference type="Pfam" id="PF01636"/>
    </source>
</evidence>
<dbReference type="InterPro" id="IPR011009">
    <property type="entry name" value="Kinase-like_dom_sf"/>
</dbReference>
<reference evidence="3" key="1">
    <citation type="journal article" date="2019" name="Int. J. Syst. Evol. Microbiol.">
        <title>The Global Catalogue of Microorganisms (GCM) 10K type strain sequencing project: providing services to taxonomists for standard genome sequencing and annotation.</title>
        <authorList>
            <consortium name="The Broad Institute Genomics Platform"/>
            <consortium name="The Broad Institute Genome Sequencing Center for Infectious Disease"/>
            <person name="Wu L."/>
            <person name="Ma J."/>
        </authorList>
    </citation>
    <scope>NUCLEOTIDE SEQUENCE [LARGE SCALE GENOMIC DNA]</scope>
    <source>
        <strain evidence="3">NBRC 100033</strain>
    </source>
</reference>
<dbReference type="Pfam" id="PF01636">
    <property type="entry name" value="APH"/>
    <property type="match status" value="1"/>
</dbReference>
<protein>
    <submittedName>
        <fullName evidence="2">Thiamine kinase</fullName>
    </submittedName>
</protein>
<dbReference type="Gene3D" id="3.90.1200.10">
    <property type="match status" value="1"/>
</dbReference>
<feature type="domain" description="Aminoglycoside phosphotransferase" evidence="1">
    <location>
        <begin position="13"/>
        <end position="191"/>
    </location>
</feature>
<dbReference type="SUPFAM" id="SSF56112">
    <property type="entry name" value="Protein kinase-like (PK-like)"/>
    <property type="match status" value="1"/>
</dbReference>
<dbReference type="InterPro" id="IPR002575">
    <property type="entry name" value="Aminoglycoside_PTrfase"/>
</dbReference>
<keyword evidence="3" id="KW-1185">Reference proteome</keyword>
<dbReference type="GO" id="GO:0016301">
    <property type="term" value="F:kinase activity"/>
    <property type="evidence" value="ECO:0007669"/>
    <property type="project" value="UniProtKB-KW"/>
</dbReference>
<keyword evidence="2" id="KW-0418">Kinase</keyword>
<dbReference type="Proteomes" id="UP001156682">
    <property type="component" value="Unassembled WGS sequence"/>
</dbReference>
<evidence type="ECO:0000313" key="2">
    <source>
        <dbReference type="EMBL" id="GLR62643.1"/>
    </source>
</evidence>
<proteinExistence type="predicted"/>
<accession>A0ABQ5ZXC2</accession>
<comment type="caution">
    <text evidence="2">The sequence shown here is derived from an EMBL/GenBank/DDBJ whole genome shotgun (WGS) entry which is preliminary data.</text>
</comment>